<feature type="compositionally biased region" description="Pro residues" evidence="1">
    <location>
        <begin position="74"/>
        <end position="95"/>
    </location>
</feature>
<dbReference type="EMBL" id="JAGQDE010000002">
    <property type="protein sequence ID" value="MBQ0957758.1"/>
    <property type="molecule type" value="Genomic_DNA"/>
</dbReference>
<evidence type="ECO:0000313" key="3">
    <source>
        <dbReference type="Proteomes" id="UP000678374"/>
    </source>
</evidence>
<evidence type="ECO:0000313" key="2">
    <source>
        <dbReference type="EMBL" id="MBQ0957758.1"/>
    </source>
</evidence>
<sequence>MSTALPQPSPAATELGELLRRAQGSAGLPPAGQRALVVGVLAAHGALAWGLWQLDDVRQAVQAALPLQVHWLAPPAPTPVPPPPPTPATPRPLQRPAPVIAATPTPAPTPPTAATVAPEPVAAEP</sequence>
<name>A0A940YKM3_9BURK</name>
<comment type="caution">
    <text evidence="2">The sequence shown here is derived from an EMBL/GenBank/DDBJ whole genome shotgun (WGS) entry which is preliminary data.</text>
</comment>
<gene>
    <name evidence="2" type="ORF">KAK06_02200</name>
</gene>
<accession>A0A940YKM3</accession>
<dbReference type="Proteomes" id="UP000678374">
    <property type="component" value="Unassembled WGS sequence"/>
</dbReference>
<evidence type="ECO:0000256" key="1">
    <source>
        <dbReference type="SAM" id="MobiDB-lite"/>
    </source>
</evidence>
<feature type="compositionally biased region" description="Low complexity" evidence="1">
    <location>
        <begin position="112"/>
        <end position="125"/>
    </location>
</feature>
<proteinExistence type="predicted"/>
<feature type="region of interest" description="Disordered" evidence="1">
    <location>
        <begin position="73"/>
        <end position="125"/>
    </location>
</feature>
<keyword evidence="3" id="KW-1185">Reference proteome</keyword>
<reference evidence="2" key="1">
    <citation type="submission" date="2021-04" db="EMBL/GenBank/DDBJ databases">
        <title>The genome sequence of Ideonella sp. 4Y11.</title>
        <authorList>
            <person name="Liu Y."/>
        </authorList>
    </citation>
    <scope>NUCLEOTIDE SEQUENCE</scope>
    <source>
        <strain evidence="2">4Y11</strain>
    </source>
</reference>
<dbReference type="AlphaFoldDB" id="A0A940YKM3"/>
<protein>
    <submittedName>
        <fullName evidence="2">Energy transducer TonB</fullName>
    </submittedName>
</protein>
<feature type="non-terminal residue" evidence="2">
    <location>
        <position position="125"/>
    </location>
</feature>
<organism evidence="2 3">
    <name type="scientific">Ideonella aquatica</name>
    <dbReference type="NCBI Taxonomy" id="2824119"/>
    <lineage>
        <taxon>Bacteria</taxon>
        <taxon>Pseudomonadati</taxon>
        <taxon>Pseudomonadota</taxon>
        <taxon>Betaproteobacteria</taxon>
        <taxon>Burkholderiales</taxon>
        <taxon>Sphaerotilaceae</taxon>
        <taxon>Ideonella</taxon>
    </lineage>
</organism>